<proteinExistence type="predicted"/>
<dbReference type="Gene3D" id="1.10.260.40">
    <property type="entry name" value="lambda repressor-like DNA-binding domains"/>
    <property type="match status" value="1"/>
</dbReference>
<dbReference type="InterPro" id="IPR001387">
    <property type="entry name" value="Cro/C1-type_HTH"/>
</dbReference>
<feature type="domain" description="HTH cro/C1-type" evidence="1">
    <location>
        <begin position="66"/>
        <end position="121"/>
    </location>
</feature>
<dbReference type="Proteomes" id="UP000266622">
    <property type="component" value="Unassembled WGS sequence"/>
</dbReference>
<name>A0A397WP35_9ARCH</name>
<gene>
    <name evidence="2" type="ORF">BXU00_00985</name>
</gene>
<accession>A0A397WP35</accession>
<organism evidence="2 3">
    <name type="scientific">Candidatus Nanoclepta minutus</name>
    <dbReference type="NCBI Taxonomy" id="1940235"/>
    <lineage>
        <taxon>Archaea</taxon>
        <taxon>Nanobdellota</taxon>
        <taxon>Candidatus Nanoclepta</taxon>
    </lineage>
</organism>
<dbReference type="AlphaFoldDB" id="A0A397WP35"/>
<dbReference type="CDD" id="cd00093">
    <property type="entry name" value="HTH_XRE"/>
    <property type="match status" value="1"/>
</dbReference>
<dbReference type="EMBL" id="MWMI01000001">
    <property type="protein sequence ID" value="RIB35661.1"/>
    <property type="molecule type" value="Genomic_DNA"/>
</dbReference>
<evidence type="ECO:0000259" key="1">
    <source>
        <dbReference type="SMART" id="SM00530"/>
    </source>
</evidence>
<sequence length="145" mass="17179">MICEICGTGKASKRVIIEGAWVWICEKCARELKVENIEKGEKKIKNQIKESRRVEEYLIDDKFYEKLRKYRESRKLKQKDMAKILGIKESLYKNLEEGRIKPSIEMAKRIEKLIGESIIIREEIIEKGENKNFKPRVSDVIDFEE</sequence>
<evidence type="ECO:0000313" key="3">
    <source>
        <dbReference type="Proteomes" id="UP000266622"/>
    </source>
</evidence>
<evidence type="ECO:0000313" key="2">
    <source>
        <dbReference type="EMBL" id="RIB35661.1"/>
    </source>
</evidence>
<dbReference type="GO" id="GO:0003677">
    <property type="term" value="F:DNA binding"/>
    <property type="evidence" value="ECO:0007669"/>
    <property type="project" value="InterPro"/>
</dbReference>
<dbReference type="InterPro" id="IPR010982">
    <property type="entry name" value="Lambda_DNA-bd_dom_sf"/>
</dbReference>
<dbReference type="Pfam" id="PF01381">
    <property type="entry name" value="HTH_3"/>
    <property type="match status" value="1"/>
</dbReference>
<protein>
    <recommendedName>
        <fullName evidence="1">HTH cro/C1-type domain-containing protein</fullName>
    </recommendedName>
</protein>
<dbReference type="SUPFAM" id="SSF47413">
    <property type="entry name" value="lambda repressor-like DNA-binding domains"/>
    <property type="match status" value="1"/>
</dbReference>
<dbReference type="SMART" id="SM00530">
    <property type="entry name" value="HTH_XRE"/>
    <property type="match status" value="1"/>
</dbReference>
<reference evidence="2 3" key="1">
    <citation type="journal article" date="2018" name="Syst. Appl. Microbiol.">
        <title>A new symbiotic nanoarchaeote (Candidatus Nanoclepta minutus) and its host (Zestosphaera tikiterensis gen. nov., sp. nov.) from a New Zealand hot spring.</title>
        <authorList>
            <person name="St John E."/>
            <person name="Liu Y."/>
            <person name="Podar M."/>
            <person name="Stott M.B."/>
            <person name="Meneghin J."/>
            <person name="Chen Z."/>
            <person name="Lagutin K."/>
            <person name="Mitchell K."/>
            <person name="Reysenbach A.L."/>
        </authorList>
    </citation>
    <scope>NUCLEOTIDE SEQUENCE [LARGE SCALE GENOMIC DNA]</scope>
    <source>
        <strain evidence="2">NZ3</strain>
    </source>
</reference>
<comment type="caution">
    <text evidence="2">The sequence shown here is derived from an EMBL/GenBank/DDBJ whole genome shotgun (WGS) entry which is preliminary data.</text>
</comment>